<name>A0ABP9STJ0_9ACTN</name>
<dbReference type="InterPro" id="IPR050426">
    <property type="entry name" value="Glycosyltransferase_28"/>
</dbReference>
<dbReference type="NCBIfam" id="TIGR01426">
    <property type="entry name" value="MGT"/>
    <property type="match status" value="1"/>
</dbReference>
<gene>
    <name evidence="4" type="ORF">GCM10023322_80300</name>
</gene>
<dbReference type="InterPro" id="IPR010610">
    <property type="entry name" value="EryCIII-like_C"/>
</dbReference>
<keyword evidence="5" id="KW-1185">Reference proteome</keyword>
<accession>A0ABP9STJ0</accession>
<dbReference type="InterPro" id="IPR002213">
    <property type="entry name" value="UDP_glucos_trans"/>
</dbReference>
<dbReference type="Proteomes" id="UP001501570">
    <property type="component" value="Unassembled WGS sequence"/>
</dbReference>
<keyword evidence="2" id="KW-0808">Transferase</keyword>
<dbReference type="CDD" id="cd03784">
    <property type="entry name" value="GT1_Gtf-like"/>
    <property type="match status" value="1"/>
</dbReference>
<evidence type="ECO:0000256" key="2">
    <source>
        <dbReference type="ARBA" id="ARBA00022679"/>
    </source>
</evidence>
<comment type="similarity">
    <text evidence="1">Belongs to the UDP-glycosyltransferase family.</text>
</comment>
<comment type="caution">
    <text evidence="4">The sequence shown here is derived from an EMBL/GenBank/DDBJ whole genome shotgun (WGS) entry which is preliminary data.</text>
</comment>
<feature type="domain" description="Erythromycin biosynthesis protein CIII-like C-terminal" evidence="3">
    <location>
        <begin position="269"/>
        <end position="372"/>
    </location>
</feature>
<evidence type="ECO:0000259" key="3">
    <source>
        <dbReference type="Pfam" id="PF06722"/>
    </source>
</evidence>
<dbReference type="PANTHER" id="PTHR48050:SF13">
    <property type="entry name" value="STEROL 3-BETA-GLUCOSYLTRANSFERASE UGT80A2"/>
    <property type="match status" value="1"/>
</dbReference>
<dbReference type="PANTHER" id="PTHR48050">
    <property type="entry name" value="STEROL 3-BETA-GLUCOSYLTRANSFERASE"/>
    <property type="match status" value="1"/>
</dbReference>
<proteinExistence type="inferred from homology"/>
<organism evidence="4 5">
    <name type="scientific">Rugosimonospora acidiphila</name>
    <dbReference type="NCBI Taxonomy" id="556531"/>
    <lineage>
        <taxon>Bacteria</taxon>
        <taxon>Bacillati</taxon>
        <taxon>Actinomycetota</taxon>
        <taxon>Actinomycetes</taxon>
        <taxon>Micromonosporales</taxon>
        <taxon>Micromonosporaceae</taxon>
        <taxon>Rugosimonospora</taxon>
    </lineage>
</organism>
<evidence type="ECO:0000256" key="1">
    <source>
        <dbReference type="ARBA" id="ARBA00009995"/>
    </source>
</evidence>
<dbReference type="Gene3D" id="3.40.50.2000">
    <property type="entry name" value="Glycogen Phosphorylase B"/>
    <property type="match status" value="2"/>
</dbReference>
<protein>
    <submittedName>
        <fullName evidence="4">Glycosyltransferase</fullName>
    </submittedName>
</protein>
<dbReference type="RefSeq" id="WP_345638851.1">
    <property type="nucleotide sequence ID" value="NZ_BAABJQ010000047.1"/>
</dbReference>
<dbReference type="Pfam" id="PF06722">
    <property type="entry name" value="EryCIII-like_C"/>
    <property type="match status" value="1"/>
</dbReference>
<dbReference type="InterPro" id="IPR006326">
    <property type="entry name" value="UDPGT_MGT-like"/>
</dbReference>
<evidence type="ECO:0000313" key="5">
    <source>
        <dbReference type="Proteomes" id="UP001501570"/>
    </source>
</evidence>
<sequence>MAHLALFTIPAYGHVFPTLEAAAELIRRGHRVTVAATEQFAPLVERTGARVLRYESNLTPKPRTEDPPADFAAWLPLVLVMESAATLPHFERSFGDDVPDLIVYDRTIYATGRVLGAKWQCPAVELFTSFAYNDQWSLATFAGEAASGVDEHPARVAFREKLAELTAAHGVAPIAPEDFIVARPEFSLVVLPREFQYAGDTFDERFAFVGPCLGGRSFQGTWQPPANGAPIVYISLGTAMNNHPEFFRTAIRAVTATGWHAVVSTGGVDLAQLGAIPPNVEVYASVPQWAVLEHAAVFVTHSGMGGTMEALARDTPMVTIPQSVEQAAVANRVAELGAGVNLAGTEVTVSSLRAAIDSVHHNSTYRSAARDLGAIVRATGGAVAAADELETYLKSAR</sequence>
<dbReference type="EMBL" id="BAABJQ010000047">
    <property type="protein sequence ID" value="GAA5201055.1"/>
    <property type="molecule type" value="Genomic_DNA"/>
</dbReference>
<evidence type="ECO:0000313" key="4">
    <source>
        <dbReference type="EMBL" id="GAA5201055.1"/>
    </source>
</evidence>
<dbReference type="SUPFAM" id="SSF53756">
    <property type="entry name" value="UDP-Glycosyltransferase/glycogen phosphorylase"/>
    <property type="match status" value="1"/>
</dbReference>
<reference evidence="5" key="1">
    <citation type="journal article" date="2019" name="Int. J. Syst. Evol. Microbiol.">
        <title>The Global Catalogue of Microorganisms (GCM) 10K type strain sequencing project: providing services to taxonomists for standard genome sequencing and annotation.</title>
        <authorList>
            <consortium name="The Broad Institute Genomics Platform"/>
            <consortium name="The Broad Institute Genome Sequencing Center for Infectious Disease"/>
            <person name="Wu L."/>
            <person name="Ma J."/>
        </authorList>
    </citation>
    <scope>NUCLEOTIDE SEQUENCE [LARGE SCALE GENOMIC DNA]</scope>
    <source>
        <strain evidence="5">JCM 18304</strain>
    </source>
</reference>